<dbReference type="eggNOG" id="KOG1854">
    <property type="taxonomic scope" value="Eukaryota"/>
</dbReference>
<feature type="transmembrane region" description="Helical" evidence="12">
    <location>
        <begin position="80"/>
        <end position="100"/>
    </location>
</feature>
<accession>B6JZI8</accession>
<evidence type="ECO:0000256" key="11">
    <source>
        <dbReference type="ARBA" id="ARBA00025571"/>
    </source>
</evidence>
<feature type="compositionally biased region" description="Polar residues" evidence="14">
    <location>
        <begin position="50"/>
        <end position="68"/>
    </location>
</feature>
<gene>
    <name evidence="16" type="primary">mic60</name>
    <name evidence="15" type="ORF">SJAG_02028</name>
</gene>
<keyword evidence="10 12" id="KW-0472">Membrane</keyword>
<name>B6JZI8_SCHJY</name>
<dbReference type="GO" id="GO:0042407">
    <property type="term" value="P:cristae formation"/>
    <property type="evidence" value="ECO:0000318"/>
    <property type="project" value="GO_Central"/>
</dbReference>
<dbReference type="Proteomes" id="UP000001744">
    <property type="component" value="Unassembled WGS sequence"/>
</dbReference>
<keyword evidence="17" id="KW-1185">Reference proteome</keyword>
<organism evidence="15 17">
    <name type="scientific">Schizosaccharomyces japonicus (strain yFS275 / FY16936)</name>
    <name type="common">Fission yeast</name>
    <dbReference type="NCBI Taxonomy" id="402676"/>
    <lineage>
        <taxon>Eukaryota</taxon>
        <taxon>Fungi</taxon>
        <taxon>Dikarya</taxon>
        <taxon>Ascomycota</taxon>
        <taxon>Taphrinomycotina</taxon>
        <taxon>Schizosaccharomycetes</taxon>
        <taxon>Schizosaccharomycetales</taxon>
        <taxon>Schizosaccharomycetaceae</taxon>
        <taxon>Schizosaccharomyces</taxon>
    </lineage>
</organism>
<evidence type="ECO:0000256" key="12">
    <source>
        <dbReference type="RuleBase" id="RU363000"/>
    </source>
</evidence>
<evidence type="ECO:0000313" key="16">
    <source>
        <dbReference type="JaponicusDB" id="SJAG_02028"/>
    </source>
</evidence>
<evidence type="ECO:0000256" key="10">
    <source>
        <dbReference type="ARBA" id="ARBA00023136"/>
    </source>
</evidence>
<dbReference type="PANTHER" id="PTHR15415">
    <property type="entry name" value="MITOFILIN"/>
    <property type="match status" value="1"/>
</dbReference>
<evidence type="ECO:0000313" key="17">
    <source>
        <dbReference type="Proteomes" id="UP000001744"/>
    </source>
</evidence>
<evidence type="ECO:0000256" key="7">
    <source>
        <dbReference type="ARBA" id="ARBA00022989"/>
    </source>
</evidence>
<dbReference type="RefSeq" id="XP_002173249.1">
    <property type="nucleotide sequence ID" value="XM_002173213.1"/>
</dbReference>
<dbReference type="PANTHER" id="PTHR15415:SF7">
    <property type="entry name" value="MICOS COMPLEX SUBUNIT MIC60"/>
    <property type="match status" value="1"/>
</dbReference>
<dbReference type="Pfam" id="PF09731">
    <property type="entry name" value="Mitofilin"/>
    <property type="match status" value="2"/>
</dbReference>
<evidence type="ECO:0000256" key="13">
    <source>
        <dbReference type="SAM" id="Coils"/>
    </source>
</evidence>
<keyword evidence="8 13" id="KW-0175">Coiled coil</keyword>
<sequence>MIRPRFSCNKGAVWRLNIQRRPVSQLLRPSRFGEFCNCTVYSIQTRFNSTNSRSSYTAPSHTSNSASSGRKKGSFGWKKIISLTIILGATGYSVGVWYAFKDRHFYDFFSNYFPYGKRLLSAIEDSDFGRKYLNAGLVLVRTVPLPPSAKAKEEESISVQIANTLADMGKTEEKGESRHFKLTHLVPPGDSFVQPAIDIGSDLETGVSVTRMPPVVETLNKAQVAEFNDTKEELGKTSSRIQALEEELQLLKASQEELLEVKKEECEASYKQRLEQAEHEYDELWTKSFDKERERLQNLYKSRLQLELTKSMNIFEEKLQNELREQALELERLNAMKVTMMVETERQGRLGKLQQVQEGLEKVQQLAFASVARAQQLDQAAKLATAIDLLSNDSVHSKHEALKYISGLHWNDPLVQKSVAILQNTFSRGGIPSLAEIHSRFDVLSDELSRTVHVQPNTGLLSHLFHTLLFRLPVIENQVSKNSSVTGVLLRARSALHANNLEAAVYELSQLDPWHRALTKDWVSTCRQRLELQQSLEILMAVSALRACTTSAA</sequence>
<reference evidence="15 17" key="1">
    <citation type="journal article" date="2011" name="Science">
        <title>Comparative functional genomics of the fission yeasts.</title>
        <authorList>
            <person name="Rhind N."/>
            <person name="Chen Z."/>
            <person name="Yassour M."/>
            <person name="Thompson D.A."/>
            <person name="Haas B.J."/>
            <person name="Habib N."/>
            <person name="Wapinski I."/>
            <person name="Roy S."/>
            <person name="Lin M.F."/>
            <person name="Heiman D.I."/>
            <person name="Young S.K."/>
            <person name="Furuya K."/>
            <person name="Guo Y."/>
            <person name="Pidoux A."/>
            <person name="Chen H.M."/>
            <person name="Robbertse B."/>
            <person name="Goldberg J.M."/>
            <person name="Aoki K."/>
            <person name="Bayne E.H."/>
            <person name="Berlin A.M."/>
            <person name="Desjardins C.A."/>
            <person name="Dobbs E."/>
            <person name="Dukaj L."/>
            <person name="Fan L."/>
            <person name="FitzGerald M.G."/>
            <person name="French C."/>
            <person name="Gujja S."/>
            <person name="Hansen K."/>
            <person name="Keifenheim D."/>
            <person name="Levin J.Z."/>
            <person name="Mosher R.A."/>
            <person name="Mueller C.A."/>
            <person name="Pfiffner J."/>
            <person name="Priest M."/>
            <person name="Russ C."/>
            <person name="Smialowska A."/>
            <person name="Swoboda P."/>
            <person name="Sykes S.M."/>
            <person name="Vaughn M."/>
            <person name="Vengrova S."/>
            <person name="Yoder R."/>
            <person name="Zeng Q."/>
            <person name="Allshire R."/>
            <person name="Baulcombe D."/>
            <person name="Birren B.W."/>
            <person name="Brown W."/>
            <person name="Ekwall K."/>
            <person name="Kellis M."/>
            <person name="Leatherwood J."/>
            <person name="Levin H."/>
            <person name="Margalit H."/>
            <person name="Martienssen R."/>
            <person name="Nieduszynski C.A."/>
            <person name="Spatafora J.W."/>
            <person name="Friedman N."/>
            <person name="Dalgaard J.Z."/>
            <person name="Baumann P."/>
            <person name="Niki H."/>
            <person name="Regev A."/>
            <person name="Nusbaum C."/>
        </authorList>
    </citation>
    <scope>NUCLEOTIDE SEQUENCE [LARGE SCALE GENOMIC DNA]</scope>
    <source>
        <strain evidence="17">yFS275 / FY16936</strain>
    </source>
</reference>
<evidence type="ECO:0000313" key="15">
    <source>
        <dbReference type="EMBL" id="EEB06956.1"/>
    </source>
</evidence>
<evidence type="ECO:0000256" key="14">
    <source>
        <dbReference type="SAM" id="MobiDB-lite"/>
    </source>
</evidence>
<comment type="subcellular location">
    <subcellularLocation>
        <location evidence="1 12">Mitochondrion inner membrane</location>
        <topology evidence="1 12">Single-pass membrane protein</topology>
    </subcellularLocation>
</comment>
<evidence type="ECO:0000256" key="2">
    <source>
        <dbReference type="ARBA" id="ARBA00010877"/>
    </source>
</evidence>
<dbReference type="OMA" id="HEYDELW"/>
<evidence type="ECO:0000256" key="3">
    <source>
        <dbReference type="ARBA" id="ARBA00018116"/>
    </source>
</evidence>
<dbReference type="GO" id="GO:0061617">
    <property type="term" value="C:MICOS complex"/>
    <property type="evidence" value="ECO:0000318"/>
    <property type="project" value="GO_Central"/>
</dbReference>
<dbReference type="VEuPathDB" id="FungiDB:SJAG_02028"/>
<feature type="coiled-coil region" evidence="13">
    <location>
        <begin position="227"/>
        <end position="265"/>
    </location>
</feature>
<dbReference type="GeneID" id="7047876"/>
<dbReference type="AlphaFoldDB" id="B6JZI8"/>
<evidence type="ECO:0000256" key="9">
    <source>
        <dbReference type="ARBA" id="ARBA00023128"/>
    </source>
</evidence>
<comment type="subunit">
    <text evidence="12">Component of the mitochondrial contact site and cristae organizing system (MICOS) complex.</text>
</comment>
<dbReference type="InterPro" id="IPR019133">
    <property type="entry name" value="MIC60"/>
</dbReference>
<evidence type="ECO:0000256" key="5">
    <source>
        <dbReference type="ARBA" id="ARBA00022792"/>
    </source>
</evidence>
<keyword evidence="7 12" id="KW-1133">Transmembrane helix</keyword>
<dbReference type="STRING" id="402676.B6JZI8"/>
<keyword evidence="6" id="KW-0809">Transit peptide</keyword>
<keyword evidence="4 12" id="KW-0812">Transmembrane</keyword>
<dbReference type="EMBL" id="KE651168">
    <property type="protein sequence ID" value="EEB06956.1"/>
    <property type="molecule type" value="Genomic_DNA"/>
</dbReference>
<evidence type="ECO:0000256" key="1">
    <source>
        <dbReference type="ARBA" id="ARBA00004434"/>
    </source>
</evidence>
<evidence type="ECO:0000256" key="8">
    <source>
        <dbReference type="ARBA" id="ARBA00023054"/>
    </source>
</evidence>
<proteinExistence type="inferred from homology"/>
<evidence type="ECO:0000256" key="6">
    <source>
        <dbReference type="ARBA" id="ARBA00022946"/>
    </source>
</evidence>
<comment type="function">
    <text evidence="11">Component of the MICOS complex, a large protein complex of the mitochondrial inner membrane that plays crucial roles in the maintenance of crista junctions, inner membrane architecture, and formation of contact sites to the outer membrane. Plays a role in keeping cristae membranes connected to the inner boundary membrane. Also promotes protein import via the mitochondrial intermembrane space assembly (MIA) pathway.</text>
</comment>
<comment type="similarity">
    <text evidence="2 12">Belongs to the MICOS complex subunit Mic60 family.</text>
</comment>
<dbReference type="JaponicusDB" id="SJAG_02028">
    <property type="gene designation" value="mic60"/>
</dbReference>
<evidence type="ECO:0000256" key="4">
    <source>
        <dbReference type="ARBA" id="ARBA00022692"/>
    </source>
</evidence>
<dbReference type="OrthoDB" id="10261039at2759"/>
<protein>
    <recommendedName>
        <fullName evidence="3 12">MICOS complex subunit MIC60</fullName>
    </recommendedName>
    <alternativeName>
        <fullName evidence="12">Mitofilin</fullName>
    </alternativeName>
</protein>
<feature type="region of interest" description="Disordered" evidence="14">
    <location>
        <begin position="50"/>
        <end position="72"/>
    </location>
</feature>
<keyword evidence="9 12" id="KW-0496">Mitochondrion</keyword>
<dbReference type="HOGENOM" id="CLU_492713_0_0_1"/>
<keyword evidence="5 12" id="KW-0999">Mitochondrion inner membrane</keyword>